<gene>
    <name evidence="3" type="ORF">CVIRNUC_007184</name>
</gene>
<feature type="compositionally biased region" description="Low complexity" evidence="1">
    <location>
        <begin position="446"/>
        <end position="462"/>
    </location>
</feature>
<reference evidence="3 4" key="1">
    <citation type="submission" date="2023-10" db="EMBL/GenBank/DDBJ databases">
        <authorList>
            <person name="Maclean D."/>
            <person name="Macfadyen A."/>
        </authorList>
    </citation>
    <scope>NUCLEOTIDE SEQUENCE [LARGE SCALE GENOMIC DNA]</scope>
</reference>
<feature type="domain" description="Acetyl-coenzyme A carboxylase carboxyl transferase subunit beta" evidence="2">
    <location>
        <begin position="536"/>
        <end position="868"/>
    </location>
</feature>
<dbReference type="GO" id="GO:0004658">
    <property type="term" value="F:propionyl-CoA carboxylase activity"/>
    <property type="evidence" value="ECO:0007669"/>
    <property type="project" value="TreeGrafter"/>
</dbReference>
<sequence length="957" mass="98457">MPQQLLLRHLTRRLRPGTLSGFWQGKYTLQPWNTVANTAYSQQPAPQTQTWDTGADYGFAAHSHITNPSTGLDSIYQKHVWSRLSSSEVPEGSDSDGNAQTKALAAAAAFATLQPAIAAAAAQDADADCRGTPAVSAYPALVDSPVVPLPVAEIVSLKPADMHAADARTGVSSEMSSKAEALHMSLSLHLSTIAQEREDSLQSSSDATPLQGLEGDTLVGPQSDDQHARVAQQHASMTIGSGVHTPEGTPDCSAEGLPEAQPASGACSGASQSVVAGAGARAMTEQPPAAAANAGHLPNASSASPAASLESPGSGHTAAAGHSRATRAASPDASMRAAGSRPATQVAPLPMLAAPSSSRAAHVLTTQQAPATSVAAAMHAARLAPPSSAAMTAEAPLQMRTGVLSQVRQHSSLEVNASGETLSCSRTALHEPRAATTDRIWSTSGPAARVNSPAAAPAAAAPSLKLQPSRVPDAESPPSDTEDAAHRHRLKRQRAAASAPAARALPAPAPSVRPALDALSALVDAHSLQVLDYMPGVLHARGEVCGRDAHACCLDTGLIPEHAQPAACRRLVAVLDMAILAGNPVVMIYGACHLGCAPRTGSAGTTGAADLAAWMPALQRHMEASGVVPQLTVSLRPLSPLGSLLACSSSFSFSCGAVGSRSPSFGAPGSSSSPDEACSSSGCSTTHSGTRPQYEAYNDIQSQQSSLSITCASPADALQRARELLAVLPSSNTASALQVPCHDPPWRLCHGLQTLDPQELCKRLSDAGHVAGCWAGAGTAVGFGRLDCTAVGFVAMPCNVATLGFSCRPAIAQVIRIVRFCSAFSLPIVSVLLPCRDCSAEQQVSVQDLANLVFVYSEAAVPKMAVLCTPQAVTAEKLLRSDAAMLWTDVNSAADTISSSSCRSTLVMPPQGGRQTCQAKRIAPETTRLELCTALRPLLGARLVAAPRRKHSLLPSL</sequence>
<feature type="compositionally biased region" description="Low complexity" evidence="1">
    <location>
        <begin position="260"/>
        <end position="330"/>
    </location>
</feature>
<evidence type="ECO:0000259" key="2">
    <source>
        <dbReference type="Pfam" id="PF01039"/>
    </source>
</evidence>
<feature type="region of interest" description="Disordered" evidence="1">
    <location>
        <begin position="424"/>
        <end position="508"/>
    </location>
</feature>
<keyword evidence="4" id="KW-1185">Reference proteome</keyword>
<accession>A0AAV1IB73</accession>
<dbReference type="PANTHER" id="PTHR43842:SF2">
    <property type="entry name" value="PROPIONYL-COA CARBOXYLASE BETA CHAIN, MITOCHONDRIAL"/>
    <property type="match status" value="1"/>
</dbReference>
<dbReference type="InterPro" id="IPR029045">
    <property type="entry name" value="ClpP/crotonase-like_dom_sf"/>
</dbReference>
<evidence type="ECO:0000256" key="1">
    <source>
        <dbReference type="SAM" id="MobiDB-lite"/>
    </source>
</evidence>
<dbReference type="EMBL" id="CAUYUE010000009">
    <property type="protein sequence ID" value="CAK0783981.1"/>
    <property type="molecule type" value="Genomic_DNA"/>
</dbReference>
<dbReference type="InterPro" id="IPR051047">
    <property type="entry name" value="AccD/PCCB"/>
</dbReference>
<comment type="caution">
    <text evidence="3">The sequence shown here is derived from an EMBL/GenBank/DDBJ whole genome shotgun (WGS) entry which is preliminary data.</text>
</comment>
<dbReference type="Gene3D" id="3.90.226.10">
    <property type="entry name" value="2-enoyl-CoA Hydratase, Chain A, domain 1"/>
    <property type="match status" value="2"/>
</dbReference>
<dbReference type="Proteomes" id="UP001314263">
    <property type="component" value="Unassembled WGS sequence"/>
</dbReference>
<organism evidence="3 4">
    <name type="scientific">Coccomyxa viridis</name>
    <dbReference type="NCBI Taxonomy" id="1274662"/>
    <lineage>
        <taxon>Eukaryota</taxon>
        <taxon>Viridiplantae</taxon>
        <taxon>Chlorophyta</taxon>
        <taxon>core chlorophytes</taxon>
        <taxon>Trebouxiophyceae</taxon>
        <taxon>Trebouxiophyceae incertae sedis</taxon>
        <taxon>Coccomyxaceae</taxon>
        <taxon>Coccomyxa</taxon>
    </lineage>
</organism>
<dbReference type="AlphaFoldDB" id="A0AAV1IB73"/>
<evidence type="ECO:0000313" key="3">
    <source>
        <dbReference type="EMBL" id="CAK0783981.1"/>
    </source>
</evidence>
<protein>
    <recommendedName>
        <fullName evidence="2">Acetyl-coenzyme A carboxylase carboxyl transferase subunit beta domain-containing protein</fullName>
    </recommendedName>
</protein>
<feature type="compositionally biased region" description="Low complexity" evidence="1">
    <location>
        <begin position="495"/>
        <end position="508"/>
    </location>
</feature>
<evidence type="ECO:0000313" key="4">
    <source>
        <dbReference type="Proteomes" id="UP001314263"/>
    </source>
</evidence>
<name>A0AAV1IB73_9CHLO</name>
<dbReference type="SUPFAM" id="SSF52096">
    <property type="entry name" value="ClpP/crotonase"/>
    <property type="match status" value="1"/>
</dbReference>
<dbReference type="PANTHER" id="PTHR43842">
    <property type="entry name" value="PROPIONYL-COA CARBOXYLASE BETA CHAIN"/>
    <property type="match status" value="1"/>
</dbReference>
<proteinExistence type="predicted"/>
<dbReference type="InterPro" id="IPR034733">
    <property type="entry name" value="AcCoA_carboxyl_beta"/>
</dbReference>
<dbReference type="Pfam" id="PF01039">
    <property type="entry name" value="Carboxyl_trans"/>
    <property type="match status" value="1"/>
</dbReference>
<feature type="region of interest" description="Disordered" evidence="1">
    <location>
        <begin position="196"/>
        <end position="344"/>
    </location>
</feature>
<feature type="region of interest" description="Disordered" evidence="1">
    <location>
        <begin position="664"/>
        <end position="684"/>
    </location>
</feature>